<name>A0A2I1GU65_9GLOM</name>
<dbReference type="EMBL" id="LLXI01000820">
    <property type="protein sequence ID" value="PKY50074.1"/>
    <property type="molecule type" value="Genomic_DNA"/>
</dbReference>
<gene>
    <name evidence="2" type="ORF">RhiirA4_466346</name>
</gene>
<dbReference type="Proteomes" id="UP000234323">
    <property type="component" value="Unassembled WGS sequence"/>
</dbReference>
<organism evidence="2 3">
    <name type="scientific">Rhizophagus irregularis</name>
    <dbReference type="NCBI Taxonomy" id="588596"/>
    <lineage>
        <taxon>Eukaryota</taxon>
        <taxon>Fungi</taxon>
        <taxon>Fungi incertae sedis</taxon>
        <taxon>Mucoromycota</taxon>
        <taxon>Glomeromycotina</taxon>
        <taxon>Glomeromycetes</taxon>
        <taxon>Glomerales</taxon>
        <taxon>Glomeraceae</taxon>
        <taxon>Rhizophagus</taxon>
    </lineage>
</organism>
<evidence type="ECO:0000256" key="1">
    <source>
        <dbReference type="SAM" id="MobiDB-lite"/>
    </source>
</evidence>
<protein>
    <submittedName>
        <fullName evidence="2">Uncharacterized protein</fullName>
    </submittedName>
</protein>
<dbReference type="AlphaFoldDB" id="A0A2I1GU65"/>
<accession>A0A2I1GU65</accession>
<sequence length="108" mass="12214">MFKQILKNFVVRRPYHITSGNVIPNKGNGEFKFLNIDNLQLLKAVGRVSSVITVSGGVAYGATHMVRKEVQDGVKQLESRFDRLEQRFETRSGKSEDASLSSQRTWTI</sequence>
<comment type="caution">
    <text evidence="2">The sequence shown here is derived from an EMBL/GenBank/DDBJ whole genome shotgun (WGS) entry which is preliminary data.</text>
</comment>
<feature type="compositionally biased region" description="Basic and acidic residues" evidence="1">
    <location>
        <begin position="88"/>
        <end position="97"/>
    </location>
</feature>
<evidence type="ECO:0000313" key="3">
    <source>
        <dbReference type="Proteomes" id="UP000234323"/>
    </source>
</evidence>
<feature type="compositionally biased region" description="Polar residues" evidence="1">
    <location>
        <begin position="98"/>
        <end position="108"/>
    </location>
</feature>
<proteinExistence type="predicted"/>
<evidence type="ECO:0000313" key="2">
    <source>
        <dbReference type="EMBL" id="PKY50074.1"/>
    </source>
</evidence>
<keyword evidence="3" id="KW-1185">Reference proteome</keyword>
<feature type="region of interest" description="Disordered" evidence="1">
    <location>
        <begin position="88"/>
        <end position="108"/>
    </location>
</feature>
<reference evidence="2 3" key="1">
    <citation type="submission" date="2015-10" db="EMBL/GenBank/DDBJ databases">
        <title>Genome analyses suggest a sexual origin of heterokaryosis in a supposedly ancient asexual fungus.</title>
        <authorList>
            <person name="Ropars J."/>
            <person name="Sedzielewska K."/>
            <person name="Noel J."/>
            <person name="Charron P."/>
            <person name="Farinelli L."/>
            <person name="Marton T."/>
            <person name="Kruger M."/>
            <person name="Pelin A."/>
            <person name="Brachmann A."/>
            <person name="Corradi N."/>
        </authorList>
    </citation>
    <scope>NUCLEOTIDE SEQUENCE [LARGE SCALE GENOMIC DNA]</scope>
    <source>
        <strain evidence="2 3">A4</strain>
    </source>
</reference>